<keyword evidence="4" id="KW-0378">Hydrolase</keyword>
<dbReference type="InterPro" id="IPR002477">
    <property type="entry name" value="Peptidoglycan-bd-like"/>
</dbReference>
<dbReference type="Pfam" id="PF08291">
    <property type="entry name" value="Peptidase_M15_3"/>
    <property type="match status" value="1"/>
</dbReference>
<evidence type="ECO:0000259" key="3">
    <source>
        <dbReference type="Pfam" id="PF08291"/>
    </source>
</evidence>
<dbReference type="InterPro" id="IPR013230">
    <property type="entry name" value="Peptidase_M15A_C"/>
</dbReference>
<protein>
    <submittedName>
        <fullName evidence="4">D-Ala-D-Ala carboxypeptidase family metallohydrolase</fullName>
    </submittedName>
</protein>
<dbReference type="Pfam" id="PF01471">
    <property type="entry name" value="PG_binding_1"/>
    <property type="match status" value="1"/>
</dbReference>
<gene>
    <name evidence="4" type="ORF">ACFFHU_08515</name>
</gene>
<feature type="domain" description="Peptidase M15A C-terminal" evidence="3">
    <location>
        <begin position="118"/>
        <end position="234"/>
    </location>
</feature>
<keyword evidence="4" id="KW-0645">Protease</keyword>
<evidence type="ECO:0000256" key="1">
    <source>
        <dbReference type="SAM" id="SignalP"/>
    </source>
</evidence>
<dbReference type="Gene3D" id="3.30.1380.10">
    <property type="match status" value="1"/>
</dbReference>
<evidence type="ECO:0000313" key="5">
    <source>
        <dbReference type="Proteomes" id="UP001589894"/>
    </source>
</evidence>
<dbReference type="EMBL" id="JBHLUE010000004">
    <property type="protein sequence ID" value="MFC0564207.1"/>
    <property type="molecule type" value="Genomic_DNA"/>
</dbReference>
<keyword evidence="5" id="KW-1185">Reference proteome</keyword>
<name>A0ABV6NTX0_9ACTN</name>
<dbReference type="SUPFAM" id="SSF55166">
    <property type="entry name" value="Hedgehog/DD-peptidase"/>
    <property type="match status" value="1"/>
</dbReference>
<evidence type="ECO:0000259" key="2">
    <source>
        <dbReference type="Pfam" id="PF01471"/>
    </source>
</evidence>
<dbReference type="InterPro" id="IPR036365">
    <property type="entry name" value="PGBD-like_sf"/>
</dbReference>
<feature type="chain" id="PRO_5046751668" evidence="1">
    <location>
        <begin position="34"/>
        <end position="263"/>
    </location>
</feature>
<dbReference type="Gene3D" id="1.10.101.10">
    <property type="entry name" value="PGBD-like superfamily/PGBD"/>
    <property type="match status" value="1"/>
</dbReference>
<feature type="signal peptide" evidence="1">
    <location>
        <begin position="1"/>
        <end position="33"/>
    </location>
</feature>
<dbReference type="Proteomes" id="UP001589894">
    <property type="component" value="Unassembled WGS sequence"/>
</dbReference>
<sequence>MRVSRWRRAALTLALTIATTGAGVAATAGAAQADGCYTWTRTLQTGRSGEDVRQLQIRVAGWAGYAGTLTIDGRYGSRTAAAVRRFQAAYGLRADGIAGPKTFAKLYALQDNDCTPAHFSYAELDDGCGGAGWDGGPLSAAATRANALRMMWKLEALRHALGDRPLTVISGFRSRSCNAKVDGAARSQHLYGNAADIVSPGVPLCTIAREARSHGASGLLGPGYPGHSDHVHLDARTENSADRLPAYWSAPSCGISGPGAAGA</sequence>
<accession>A0ABV6NTX0</accession>
<dbReference type="GO" id="GO:0004180">
    <property type="term" value="F:carboxypeptidase activity"/>
    <property type="evidence" value="ECO:0007669"/>
    <property type="project" value="UniProtKB-KW"/>
</dbReference>
<organism evidence="4 5">
    <name type="scientific">Plantactinospora siamensis</name>
    <dbReference type="NCBI Taxonomy" id="555372"/>
    <lineage>
        <taxon>Bacteria</taxon>
        <taxon>Bacillati</taxon>
        <taxon>Actinomycetota</taxon>
        <taxon>Actinomycetes</taxon>
        <taxon>Micromonosporales</taxon>
        <taxon>Micromonosporaceae</taxon>
        <taxon>Plantactinospora</taxon>
    </lineage>
</organism>
<reference evidence="4 5" key="1">
    <citation type="submission" date="2024-09" db="EMBL/GenBank/DDBJ databases">
        <authorList>
            <person name="Sun Q."/>
            <person name="Mori K."/>
        </authorList>
    </citation>
    <scope>NUCLEOTIDE SEQUENCE [LARGE SCALE GENOMIC DNA]</scope>
    <source>
        <strain evidence="4 5">TBRC 2205</strain>
    </source>
</reference>
<dbReference type="RefSeq" id="WP_377337151.1">
    <property type="nucleotide sequence ID" value="NZ_JBHLUE010000004.1"/>
</dbReference>
<evidence type="ECO:0000313" key="4">
    <source>
        <dbReference type="EMBL" id="MFC0564207.1"/>
    </source>
</evidence>
<dbReference type="InterPro" id="IPR009045">
    <property type="entry name" value="Zn_M74/Hedgehog-like"/>
</dbReference>
<dbReference type="InterPro" id="IPR036366">
    <property type="entry name" value="PGBDSf"/>
</dbReference>
<keyword evidence="1" id="KW-0732">Signal</keyword>
<dbReference type="SUPFAM" id="SSF47090">
    <property type="entry name" value="PGBD-like"/>
    <property type="match status" value="1"/>
</dbReference>
<keyword evidence="4" id="KW-0121">Carboxypeptidase</keyword>
<comment type="caution">
    <text evidence="4">The sequence shown here is derived from an EMBL/GenBank/DDBJ whole genome shotgun (WGS) entry which is preliminary data.</text>
</comment>
<proteinExistence type="predicted"/>
<feature type="domain" description="Peptidoglycan binding-like" evidence="2">
    <location>
        <begin position="48"/>
        <end position="106"/>
    </location>
</feature>